<sequence length="171" mass="17754">MQGKTVVLGLATASTALVTGVFYGFSVAVNPALARLPDPGYLAAMQAINEVIQNPWFAASFFGAPLLLPLATGLHAGRPYSRRFGLVGAATVVYLVGSLGVTVAGNIPLNERLAALSLAQASVAQMSQARHDFAAPWNRWHTIRTVASVLALGLVVGASLSQDRARQTAGA</sequence>
<keyword evidence="1" id="KW-0812">Transmembrane</keyword>
<accession>A0ABY4FI50</accession>
<keyword evidence="1" id="KW-0472">Membrane</keyword>
<dbReference type="Proteomes" id="UP000831785">
    <property type="component" value="Chromosome"/>
</dbReference>
<protein>
    <submittedName>
        <fullName evidence="2">DUF1772 domain-containing protein</fullName>
    </submittedName>
</protein>
<dbReference type="Pfam" id="PF08592">
    <property type="entry name" value="Anthrone_oxy"/>
    <property type="match status" value="1"/>
</dbReference>
<dbReference type="RefSeq" id="WP_244724797.1">
    <property type="nucleotide sequence ID" value="NZ_CP095049.1"/>
</dbReference>
<feature type="transmembrane region" description="Helical" evidence="1">
    <location>
        <begin position="142"/>
        <end position="160"/>
    </location>
</feature>
<dbReference type="EMBL" id="CP095049">
    <property type="protein sequence ID" value="UOQ55634.1"/>
    <property type="molecule type" value="Genomic_DNA"/>
</dbReference>
<evidence type="ECO:0000313" key="2">
    <source>
        <dbReference type="EMBL" id="UOQ55634.1"/>
    </source>
</evidence>
<proteinExistence type="predicted"/>
<evidence type="ECO:0000313" key="3">
    <source>
        <dbReference type="Proteomes" id="UP000831785"/>
    </source>
</evidence>
<organism evidence="2 3">
    <name type="scientific">Hymenobacter cellulosivorans</name>
    <dbReference type="NCBI Taxonomy" id="2932249"/>
    <lineage>
        <taxon>Bacteria</taxon>
        <taxon>Pseudomonadati</taxon>
        <taxon>Bacteroidota</taxon>
        <taxon>Cytophagia</taxon>
        <taxon>Cytophagales</taxon>
        <taxon>Hymenobacteraceae</taxon>
        <taxon>Hymenobacter</taxon>
    </lineage>
</organism>
<keyword evidence="1" id="KW-1133">Transmembrane helix</keyword>
<gene>
    <name evidence="2" type="ORF">MUN80_12940</name>
</gene>
<keyword evidence="3" id="KW-1185">Reference proteome</keyword>
<dbReference type="InterPro" id="IPR013901">
    <property type="entry name" value="Anthrone_oxy"/>
</dbReference>
<reference evidence="2 3" key="1">
    <citation type="submission" date="2022-04" db="EMBL/GenBank/DDBJ databases">
        <title>Hymenobacter sp. isolated from the air.</title>
        <authorList>
            <person name="Won M."/>
            <person name="Lee C.-M."/>
            <person name="Woen H.-Y."/>
            <person name="Kwon S.-W."/>
        </authorList>
    </citation>
    <scope>NUCLEOTIDE SEQUENCE [LARGE SCALE GENOMIC DNA]</scope>
    <source>
        <strain evidence="3">5116 S-27</strain>
    </source>
</reference>
<feature type="transmembrane region" description="Helical" evidence="1">
    <location>
        <begin position="58"/>
        <end position="77"/>
    </location>
</feature>
<name>A0ABY4FI50_9BACT</name>
<evidence type="ECO:0000256" key="1">
    <source>
        <dbReference type="SAM" id="Phobius"/>
    </source>
</evidence>
<feature type="transmembrane region" description="Helical" evidence="1">
    <location>
        <begin position="84"/>
        <end position="107"/>
    </location>
</feature>